<dbReference type="Proteomes" id="UP000215405">
    <property type="component" value="Unassembled WGS sequence"/>
</dbReference>
<keyword evidence="6" id="KW-1185">Reference proteome</keyword>
<comment type="caution">
    <text evidence="5">The sequence shown here is derived from an EMBL/GenBank/DDBJ whole genome shotgun (WGS) entry which is preliminary data.</text>
</comment>
<dbReference type="Pfam" id="PF00535">
    <property type="entry name" value="Glycos_transf_2"/>
    <property type="match status" value="1"/>
</dbReference>
<dbReference type="RefSeq" id="WP_094076792.1">
    <property type="nucleotide sequence ID" value="NZ_NBYO01000001.1"/>
</dbReference>
<dbReference type="EMBL" id="NBYO01000001">
    <property type="protein sequence ID" value="OXT02844.1"/>
    <property type="molecule type" value="Genomic_DNA"/>
</dbReference>
<evidence type="ECO:0000256" key="1">
    <source>
        <dbReference type="ARBA" id="ARBA00006739"/>
    </source>
</evidence>
<dbReference type="PANTHER" id="PTHR43179:SF12">
    <property type="entry name" value="GALACTOFURANOSYLTRANSFERASE GLFT2"/>
    <property type="match status" value="1"/>
</dbReference>
<gene>
    <name evidence="5" type="ORF">B7H23_01040</name>
</gene>
<proteinExistence type="inferred from homology"/>
<reference evidence="6" key="1">
    <citation type="journal article" date="2017" name="Int. J. Syst. Evol. Microbiol.">
        <title>Notoacmeibacter marinus gen. nov., sp. nov., isolated from the gut of a limpet and proposal of Notoacmeibacteraceae fam. nov. in the order Rhizobiales of the class Alphaproteobacteria.</title>
        <authorList>
            <person name="Huang Z."/>
            <person name="Guo F."/>
            <person name="Lai Q."/>
        </authorList>
    </citation>
    <scope>NUCLEOTIDE SEQUENCE [LARGE SCALE GENOMIC DNA]</scope>
    <source>
        <strain evidence="6">XMTR2A4</strain>
    </source>
</reference>
<keyword evidence="2" id="KW-0328">Glycosyltransferase</keyword>
<dbReference type="Gene3D" id="3.90.550.10">
    <property type="entry name" value="Spore Coat Polysaccharide Biosynthesis Protein SpsA, Chain A"/>
    <property type="match status" value="1"/>
</dbReference>
<accession>A0A231V3V7</accession>
<dbReference type="PANTHER" id="PTHR43179">
    <property type="entry name" value="RHAMNOSYLTRANSFERASE WBBL"/>
    <property type="match status" value="1"/>
</dbReference>
<dbReference type="AlphaFoldDB" id="A0A231V3V7"/>
<name>A0A231V3V7_9HYPH</name>
<evidence type="ECO:0000313" key="5">
    <source>
        <dbReference type="EMBL" id="OXT02844.1"/>
    </source>
</evidence>
<protein>
    <submittedName>
        <fullName evidence="5">Glycosyl transferase</fullName>
    </submittedName>
</protein>
<dbReference type="SUPFAM" id="SSF53448">
    <property type="entry name" value="Nucleotide-diphospho-sugar transferases"/>
    <property type="match status" value="1"/>
</dbReference>
<feature type="domain" description="Glycosyltransferase 2-like" evidence="4">
    <location>
        <begin position="35"/>
        <end position="175"/>
    </location>
</feature>
<evidence type="ECO:0000313" key="6">
    <source>
        <dbReference type="Proteomes" id="UP000215405"/>
    </source>
</evidence>
<evidence type="ECO:0000256" key="3">
    <source>
        <dbReference type="ARBA" id="ARBA00022679"/>
    </source>
</evidence>
<dbReference type="InterPro" id="IPR029044">
    <property type="entry name" value="Nucleotide-diphossugar_trans"/>
</dbReference>
<dbReference type="InterPro" id="IPR001173">
    <property type="entry name" value="Glyco_trans_2-like"/>
</dbReference>
<organism evidence="5 6">
    <name type="scientific">Notoacmeibacter marinus</name>
    <dbReference type="NCBI Taxonomy" id="1876515"/>
    <lineage>
        <taxon>Bacteria</taxon>
        <taxon>Pseudomonadati</taxon>
        <taxon>Pseudomonadota</taxon>
        <taxon>Alphaproteobacteria</taxon>
        <taxon>Hyphomicrobiales</taxon>
        <taxon>Notoacmeibacteraceae</taxon>
        <taxon>Notoacmeibacter</taxon>
    </lineage>
</organism>
<evidence type="ECO:0000259" key="4">
    <source>
        <dbReference type="Pfam" id="PF00535"/>
    </source>
</evidence>
<evidence type="ECO:0000256" key="2">
    <source>
        <dbReference type="ARBA" id="ARBA00022676"/>
    </source>
</evidence>
<dbReference type="GO" id="GO:0016757">
    <property type="term" value="F:glycosyltransferase activity"/>
    <property type="evidence" value="ECO:0007669"/>
    <property type="project" value="UniProtKB-KW"/>
</dbReference>
<comment type="similarity">
    <text evidence="1">Belongs to the glycosyltransferase 2 family.</text>
</comment>
<sequence>MDQSGVTTDGHSVPPVSTILTRSAGLDVDAPEIVITVPTYKRPDQLLRTLQSLIAQKTSRSYAIIVMENENEAREGAAAAAHLFESGAVAGLIIAAHRRGNCEAYNAGWQMALETFPHFRHLLVIDDDETADPRWLARMCGTAETLELDIVGGPQNPIFEKDEYESWAQHPVFRPPYTETGPVPALYSTGNLLLTRPVLERFSPNFLDLRFNFMGGGDSDFLTRARKAGYEFGWCAEAIVHETIPSRRLQADWIRTRSLRNGVISTLVDHERRKGHSFARVQVLMKSLALLAASPLRGLKAGLAARSLSVGLYPVLVGAGRVLGEFGYMNDQYRQAEKN</sequence>
<keyword evidence="3 5" id="KW-0808">Transferase</keyword>